<feature type="domain" description="HTH lysR-type" evidence="5">
    <location>
        <begin position="12"/>
        <end position="69"/>
    </location>
</feature>
<dbReference type="InterPro" id="IPR005119">
    <property type="entry name" value="LysR_subst-bd"/>
</dbReference>
<dbReference type="PANTHER" id="PTHR30118">
    <property type="entry name" value="HTH-TYPE TRANSCRIPTIONAL REGULATOR LEUO-RELATED"/>
    <property type="match status" value="1"/>
</dbReference>
<dbReference type="Gene3D" id="3.40.190.290">
    <property type="match status" value="1"/>
</dbReference>
<dbReference type="Proteomes" id="UP000596252">
    <property type="component" value="Chromosome"/>
</dbReference>
<evidence type="ECO:0000313" key="6">
    <source>
        <dbReference type="EMBL" id="QRH00503.1"/>
    </source>
</evidence>
<sequence length="330" mass="37150">MNKPLDKQLAELDIFSLMLFRAIFETGHANIAARQLDVSAPKVSRALASLRLIFADELFYRRQQGFKPTPLAEQLYPAIRELTDGINLLGMQLKDHQAFHRQECQVLDLAVSSGILTTLALEFNRREGLCPSVVLHHWQENTADRIHAGELDLGLALAPEPHSELSYERLCDAPGLCLVAAANHPIWQQSEISLEHICEYPFLCMNHPGFNDKVDPLELFCHREGLVPPTVLRVSDKEEWFGHLLCQQSLAFASPLEWGLLTALPGVEIKHLSAKELARLHTGIAVPGLYLIEKPAHHRRYSPDDRKKLLHIIALTLGLETEDHSINFSI</sequence>
<dbReference type="SUPFAM" id="SSF46785">
    <property type="entry name" value="Winged helix' DNA-binding domain"/>
    <property type="match status" value="1"/>
</dbReference>
<keyword evidence="2" id="KW-0805">Transcription regulation</keyword>
<keyword evidence="7" id="KW-1185">Reference proteome</keyword>
<evidence type="ECO:0000256" key="2">
    <source>
        <dbReference type="ARBA" id="ARBA00023015"/>
    </source>
</evidence>
<evidence type="ECO:0000313" key="7">
    <source>
        <dbReference type="Proteomes" id="UP000596252"/>
    </source>
</evidence>
<dbReference type="Pfam" id="PF00126">
    <property type="entry name" value="HTH_1"/>
    <property type="match status" value="1"/>
</dbReference>
<evidence type="ECO:0000256" key="3">
    <source>
        <dbReference type="ARBA" id="ARBA00023125"/>
    </source>
</evidence>
<evidence type="ECO:0000259" key="5">
    <source>
        <dbReference type="PROSITE" id="PS50931"/>
    </source>
</evidence>
<evidence type="ECO:0000256" key="4">
    <source>
        <dbReference type="ARBA" id="ARBA00023163"/>
    </source>
</evidence>
<dbReference type="InterPro" id="IPR036388">
    <property type="entry name" value="WH-like_DNA-bd_sf"/>
</dbReference>
<dbReference type="InterPro" id="IPR000847">
    <property type="entry name" value="LysR_HTH_N"/>
</dbReference>
<dbReference type="EMBL" id="CP069213">
    <property type="protein sequence ID" value="QRH00503.1"/>
    <property type="molecule type" value="Genomic_DNA"/>
</dbReference>
<gene>
    <name evidence="6" type="ORF">JQC75_11465</name>
</gene>
<keyword evidence="3" id="KW-0238">DNA-binding</keyword>
<accession>A0ABX7FZP3</accession>
<dbReference type="CDD" id="cd05466">
    <property type="entry name" value="PBP2_LTTR_substrate"/>
    <property type="match status" value="1"/>
</dbReference>
<dbReference type="SUPFAM" id="SSF53850">
    <property type="entry name" value="Periplasmic binding protein-like II"/>
    <property type="match status" value="1"/>
</dbReference>
<comment type="similarity">
    <text evidence="1">Belongs to the LysR transcriptional regulatory family.</text>
</comment>
<keyword evidence="4" id="KW-0804">Transcription</keyword>
<dbReference type="InterPro" id="IPR050389">
    <property type="entry name" value="LysR-type_TF"/>
</dbReference>
<reference evidence="6 7" key="1">
    <citation type="journal article" date="2012" name="Antonie Van Leeuwenhoek">
        <title>Shewanella litorisediminis sp. nov., a gammaproteobacterium isolated from a tidal flat sediment.</title>
        <authorList>
            <person name="Lee M.H."/>
            <person name="Yoon J.H."/>
        </authorList>
    </citation>
    <scope>NUCLEOTIDE SEQUENCE [LARGE SCALE GENOMIC DNA]</scope>
    <source>
        <strain evidence="6 7">SMK1-12</strain>
    </source>
</reference>
<evidence type="ECO:0000256" key="1">
    <source>
        <dbReference type="ARBA" id="ARBA00009437"/>
    </source>
</evidence>
<dbReference type="Gene3D" id="1.10.10.10">
    <property type="entry name" value="Winged helix-like DNA-binding domain superfamily/Winged helix DNA-binding domain"/>
    <property type="match status" value="1"/>
</dbReference>
<name>A0ABX7FZP3_9GAMM</name>
<dbReference type="InterPro" id="IPR036390">
    <property type="entry name" value="WH_DNA-bd_sf"/>
</dbReference>
<proteinExistence type="inferred from homology"/>
<dbReference type="PROSITE" id="PS50931">
    <property type="entry name" value="HTH_LYSR"/>
    <property type="match status" value="1"/>
</dbReference>
<dbReference type="PANTHER" id="PTHR30118:SF11">
    <property type="entry name" value="HTH-TYPE TRANSCRIPTIONAL REGULATOR YIDZ"/>
    <property type="match status" value="1"/>
</dbReference>
<protein>
    <submittedName>
        <fullName evidence="6">LysR family transcriptional regulator</fullName>
    </submittedName>
</protein>
<organism evidence="6 7">
    <name type="scientific">Shewanella litorisediminis</name>
    <dbReference type="NCBI Taxonomy" id="1173586"/>
    <lineage>
        <taxon>Bacteria</taxon>
        <taxon>Pseudomonadati</taxon>
        <taxon>Pseudomonadota</taxon>
        <taxon>Gammaproteobacteria</taxon>
        <taxon>Alteromonadales</taxon>
        <taxon>Shewanellaceae</taxon>
        <taxon>Shewanella</taxon>
    </lineage>
</organism>
<dbReference type="Pfam" id="PF03466">
    <property type="entry name" value="LysR_substrate"/>
    <property type="match status" value="1"/>
</dbReference>